<dbReference type="Proteomes" id="UP001499910">
    <property type="component" value="Unassembled WGS sequence"/>
</dbReference>
<evidence type="ECO:0000256" key="1">
    <source>
        <dbReference type="ARBA" id="ARBA00022679"/>
    </source>
</evidence>
<organism evidence="4 5">
    <name type="scientific">[Roseibacterium] beibuensis</name>
    <dbReference type="NCBI Taxonomy" id="1193142"/>
    <lineage>
        <taxon>Bacteria</taxon>
        <taxon>Pseudomonadati</taxon>
        <taxon>Pseudomonadota</taxon>
        <taxon>Alphaproteobacteria</taxon>
        <taxon>Rhodobacterales</taxon>
        <taxon>Roseobacteraceae</taxon>
        <taxon>Roseicyclus</taxon>
    </lineage>
</organism>
<dbReference type="RefSeq" id="WP_259546200.1">
    <property type="nucleotide sequence ID" value="NZ_JANXIR010000001.1"/>
</dbReference>
<keyword evidence="5" id="KW-1185">Reference proteome</keyword>
<protein>
    <submittedName>
        <fullName evidence="4">GNAT family N-acetyltransferase</fullName>
    </submittedName>
</protein>
<evidence type="ECO:0000256" key="2">
    <source>
        <dbReference type="ARBA" id="ARBA00023315"/>
    </source>
</evidence>
<evidence type="ECO:0000313" key="5">
    <source>
        <dbReference type="Proteomes" id="UP001499910"/>
    </source>
</evidence>
<evidence type="ECO:0000259" key="3">
    <source>
        <dbReference type="PROSITE" id="PS51186"/>
    </source>
</evidence>
<feature type="domain" description="N-acetyltransferase" evidence="3">
    <location>
        <begin position="10"/>
        <end position="161"/>
    </location>
</feature>
<dbReference type="PROSITE" id="PS51186">
    <property type="entry name" value="GNAT"/>
    <property type="match status" value="1"/>
</dbReference>
<gene>
    <name evidence="4" type="ORF">GCM10023209_11150</name>
</gene>
<keyword evidence="2" id="KW-0012">Acyltransferase</keyword>
<proteinExistence type="predicted"/>
<accession>A0ABP9L5A7</accession>
<dbReference type="PANTHER" id="PTHR43877">
    <property type="entry name" value="AMINOALKYLPHOSPHONATE N-ACETYLTRANSFERASE-RELATED-RELATED"/>
    <property type="match status" value="1"/>
</dbReference>
<dbReference type="SUPFAM" id="SSF55729">
    <property type="entry name" value="Acyl-CoA N-acyltransferases (Nat)"/>
    <property type="match status" value="1"/>
</dbReference>
<keyword evidence="1" id="KW-0808">Transferase</keyword>
<dbReference type="InterPro" id="IPR000182">
    <property type="entry name" value="GNAT_dom"/>
</dbReference>
<dbReference type="Gene3D" id="3.40.630.30">
    <property type="match status" value="1"/>
</dbReference>
<name>A0ABP9L5A7_9RHOB</name>
<comment type="caution">
    <text evidence="4">The sequence shown here is derived from an EMBL/GenBank/DDBJ whole genome shotgun (WGS) entry which is preliminary data.</text>
</comment>
<evidence type="ECO:0000313" key="4">
    <source>
        <dbReference type="EMBL" id="GAA5069420.1"/>
    </source>
</evidence>
<dbReference type="PANTHER" id="PTHR43877:SF2">
    <property type="entry name" value="AMINOALKYLPHOSPHONATE N-ACETYLTRANSFERASE-RELATED"/>
    <property type="match status" value="1"/>
</dbReference>
<dbReference type="InterPro" id="IPR016181">
    <property type="entry name" value="Acyl_CoA_acyltransferase"/>
</dbReference>
<dbReference type="InterPro" id="IPR050832">
    <property type="entry name" value="Bact_Acetyltransf"/>
</dbReference>
<dbReference type="CDD" id="cd04301">
    <property type="entry name" value="NAT_SF"/>
    <property type="match status" value="1"/>
</dbReference>
<dbReference type="Pfam" id="PF00583">
    <property type="entry name" value="Acetyltransf_1"/>
    <property type="match status" value="1"/>
</dbReference>
<dbReference type="EMBL" id="BAABHW010000001">
    <property type="protein sequence ID" value="GAA5069420.1"/>
    <property type="molecule type" value="Genomic_DNA"/>
</dbReference>
<sequence length="162" mass="17835">MTAQPIVSEVETNPSDFEDWLGLHGLLSDSFAYMDGRIDPPSSLLRLTPEGLEQKSRTEDLYLIRDGGAPVACAFGTITGECYYLGKLAVAASQRGQGLARGIIEAAAQTARKRGLSRLELQTRVELRENHRTFRRLGFTLVGASAHPGYDHATSLTFRRRV</sequence>
<reference evidence="5" key="1">
    <citation type="journal article" date="2019" name="Int. J. Syst. Evol. Microbiol.">
        <title>The Global Catalogue of Microorganisms (GCM) 10K type strain sequencing project: providing services to taxonomists for standard genome sequencing and annotation.</title>
        <authorList>
            <consortium name="The Broad Institute Genomics Platform"/>
            <consortium name="The Broad Institute Genome Sequencing Center for Infectious Disease"/>
            <person name="Wu L."/>
            <person name="Ma J."/>
        </authorList>
    </citation>
    <scope>NUCLEOTIDE SEQUENCE [LARGE SCALE GENOMIC DNA]</scope>
    <source>
        <strain evidence="5">JCM 18015</strain>
    </source>
</reference>